<dbReference type="SUPFAM" id="SSF50129">
    <property type="entry name" value="GroES-like"/>
    <property type="match status" value="1"/>
</dbReference>
<dbReference type="InterPro" id="IPR020843">
    <property type="entry name" value="ER"/>
</dbReference>
<dbReference type="SUPFAM" id="SSF51735">
    <property type="entry name" value="NAD(P)-binding Rossmann-fold domains"/>
    <property type="match status" value="1"/>
</dbReference>
<name>A0A1L7XSX8_9HELO</name>
<evidence type="ECO:0000313" key="5">
    <source>
        <dbReference type="Proteomes" id="UP000184330"/>
    </source>
</evidence>
<keyword evidence="5" id="KW-1185">Reference proteome</keyword>
<reference evidence="4 5" key="1">
    <citation type="submission" date="2016-03" db="EMBL/GenBank/DDBJ databases">
        <authorList>
            <person name="Ploux O."/>
        </authorList>
    </citation>
    <scope>NUCLEOTIDE SEQUENCE [LARGE SCALE GENOMIC DNA]</scope>
    <source>
        <strain evidence="4 5">UAMH 11012</strain>
    </source>
</reference>
<dbReference type="AlphaFoldDB" id="A0A1L7XSX8"/>
<evidence type="ECO:0000256" key="2">
    <source>
        <dbReference type="ARBA" id="ARBA00023002"/>
    </source>
</evidence>
<dbReference type="Pfam" id="PF00107">
    <property type="entry name" value="ADH_zinc_N"/>
    <property type="match status" value="1"/>
</dbReference>
<dbReference type="InterPro" id="IPR047122">
    <property type="entry name" value="Trans-enoyl_RdTase-like"/>
</dbReference>
<dbReference type="InterPro" id="IPR013154">
    <property type="entry name" value="ADH-like_N"/>
</dbReference>
<dbReference type="InterPro" id="IPR036291">
    <property type="entry name" value="NAD(P)-bd_dom_sf"/>
</dbReference>
<feature type="domain" description="Enoyl reductase (ER)" evidence="3">
    <location>
        <begin position="14"/>
        <end position="341"/>
    </location>
</feature>
<gene>
    <name evidence="4" type="ORF">PAC_18045</name>
</gene>
<evidence type="ECO:0000313" key="4">
    <source>
        <dbReference type="EMBL" id="CZR68146.1"/>
    </source>
</evidence>
<evidence type="ECO:0000259" key="3">
    <source>
        <dbReference type="SMART" id="SM00829"/>
    </source>
</evidence>
<dbReference type="STRING" id="576137.A0A1L7XSX8"/>
<dbReference type="SMART" id="SM00829">
    <property type="entry name" value="PKS_ER"/>
    <property type="match status" value="1"/>
</dbReference>
<organism evidence="4 5">
    <name type="scientific">Phialocephala subalpina</name>
    <dbReference type="NCBI Taxonomy" id="576137"/>
    <lineage>
        <taxon>Eukaryota</taxon>
        <taxon>Fungi</taxon>
        <taxon>Dikarya</taxon>
        <taxon>Ascomycota</taxon>
        <taxon>Pezizomycotina</taxon>
        <taxon>Leotiomycetes</taxon>
        <taxon>Helotiales</taxon>
        <taxon>Mollisiaceae</taxon>
        <taxon>Phialocephala</taxon>
        <taxon>Phialocephala fortinii species complex</taxon>
    </lineage>
</organism>
<dbReference type="Proteomes" id="UP000184330">
    <property type="component" value="Unassembled WGS sequence"/>
</dbReference>
<proteinExistence type="inferred from homology"/>
<dbReference type="PANTHER" id="PTHR45348">
    <property type="entry name" value="HYPOTHETICAL OXIDOREDUCTASE (EUROFUNG)"/>
    <property type="match status" value="1"/>
</dbReference>
<dbReference type="Gene3D" id="3.90.180.10">
    <property type="entry name" value="Medium-chain alcohol dehydrogenases, catalytic domain"/>
    <property type="match status" value="1"/>
</dbReference>
<dbReference type="Gene3D" id="3.40.50.720">
    <property type="entry name" value="NAD(P)-binding Rossmann-like Domain"/>
    <property type="match status" value="1"/>
</dbReference>
<dbReference type="EMBL" id="FJOG01000051">
    <property type="protein sequence ID" value="CZR68146.1"/>
    <property type="molecule type" value="Genomic_DNA"/>
</dbReference>
<keyword evidence="2" id="KW-0560">Oxidoreductase</keyword>
<accession>A0A1L7XSX8</accession>
<dbReference type="Pfam" id="PF08240">
    <property type="entry name" value="ADH_N"/>
    <property type="match status" value="1"/>
</dbReference>
<dbReference type="CDD" id="cd08249">
    <property type="entry name" value="enoyl_reductase_like"/>
    <property type="match status" value="1"/>
</dbReference>
<dbReference type="InterPro" id="IPR011032">
    <property type="entry name" value="GroES-like_sf"/>
</dbReference>
<dbReference type="OrthoDB" id="48317at2759"/>
<comment type="similarity">
    <text evidence="1">Belongs to the zinc-containing alcohol dehydrogenase family.</text>
</comment>
<dbReference type="InterPro" id="IPR013149">
    <property type="entry name" value="ADH-like_C"/>
</dbReference>
<dbReference type="PANTHER" id="PTHR45348:SF2">
    <property type="entry name" value="ZINC-TYPE ALCOHOL DEHYDROGENASE-LIKE PROTEIN C2E1P3.01"/>
    <property type="match status" value="1"/>
</dbReference>
<dbReference type="GO" id="GO:0016651">
    <property type="term" value="F:oxidoreductase activity, acting on NAD(P)H"/>
    <property type="evidence" value="ECO:0007669"/>
    <property type="project" value="InterPro"/>
</dbReference>
<evidence type="ECO:0000256" key="1">
    <source>
        <dbReference type="ARBA" id="ARBA00008072"/>
    </source>
</evidence>
<protein>
    <submittedName>
        <fullName evidence="4">Related to oxidoreductase</fullName>
    </submittedName>
</protein>
<sequence length="347" mass="37061">MAQITNNKAAWIPFEKAKYLEVGPGPTPDPGENEVVIKVAYAAVNPSDWKFQDHPYWVIPYPSILGTDVAGTVAQLGSAVTRFKVGQRVIGHCDSILTHKAANAGYQLCSTTREILITEIPDSLPLAHAAVLPLSIDTAVTGLFTMLKLPYPSLNPTPTGKTVLIWGGSSSVGSSAIQLADLPSVAAGLTVATTAGPHNEAYVKSLGATHYFDYKAPNVVEKIRKVLKKGDVIFDVTSTESSQKACAELLSGIGGGLLPIVLFPVKTGFDNVEIKFTNGLDPGFVDFQLGDYIWKKFIPQALATGKFQAKPDPLILEGGLERVQEGINMLRKGVSAQKIVIEVAKHA</sequence>